<evidence type="ECO:0000256" key="3">
    <source>
        <dbReference type="ARBA" id="ARBA00022840"/>
    </source>
</evidence>
<dbReference type="InterPro" id="IPR050062">
    <property type="entry name" value="Pro-tRNA_synthetase"/>
</dbReference>
<evidence type="ECO:0000313" key="7">
    <source>
        <dbReference type="EMBL" id="QTL40389.1"/>
    </source>
</evidence>
<keyword evidence="4" id="KW-0648">Protein biosynthesis</keyword>
<keyword evidence="2 7" id="KW-0436">Ligase</keyword>
<dbReference type="Proteomes" id="UP000665047">
    <property type="component" value="Chromosome"/>
</dbReference>
<dbReference type="InterPro" id="IPR045864">
    <property type="entry name" value="aa-tRNA-synth_II/BPL/LPL"/>
</dbReference>
<sequence>MRLSKQMFPDKYRLPKLLDQNSTMSLLDSGPFYQMVERGIPLFLPIGNKIMTAIEHSCIKEAELFDYNHIDMTQMIPTDILSLGEQFSDGFLEQFIFLKGKMDRYHLLSTPEPLLLNFMREGLISYRQLPLKMMFSAKFYRQLSQVHSILKTREFKMLAGACLYEFNKNLQSFKHLFHDYMLHLSELYSLPIEYQINYDKKFNEYFYLHPDGDEKYGDISAISISMAYEYGQDKKVYARYCSKYNKKMNAKFVTFGLGLQRLFFAILDNCRDKKGFNIPKNLRPFDICIIPRHSEDLKYCQELASMLDTSPDRVLIDDRSKVKLSDKERFADYLGIPQKLLINKHEVVVTHRDSDTLLKEAFQLSQVTGGGNSIFHIRLS</sequence>
<protein>
    <submittedName>
        <fullName evidence="7">Proline--tRNA ligase</fullName>
    </submittedName>
</protein>
<dbReference type="InterPro" id="IPR006195">
    <property type="entry name" value="aa-tRNA-synth_II"/>
</dbReference>
<dbReference type="EMBL" id="CP072455">
    <property type="protein sequence ID" value="QTL40389.1"/>
    <property type="molecule type" value="Genomic_DNA"/>
</dbReference>
<evidence type="ECO:0000256" key="1">
    <source>
        <dbReference type="ARBA" id="ARBA00022490"/>
    </source>
</evidence>
<feature type="domain" description="Aminoacyl-transfer RNA synthetases class-II family profile" evidence="6">
    <location>
        <begin position="35"/>
        <end position="284"/>
    </location>
</feature>
<accession>A0ABX7VI37</accession>
<dbReference type="GO" id="GO:0016874">
    <property type="term" value="F:ligase activity"/>
    <property type="evidence" value="ECO:0007669"/>
    <property type="project" value="UniProtKB-KW"/>
</dbReference>
<dbReference type="RefSeq" id="WP_209027931.1">
    <property type="nucleotide sequence ID" value="NZ_CP072455.1"/>
</dbReference>
<keyword evidence="3" id="KW-0067">ATP-binding</keyword>
<keyword evidence="8" id="KW-1185">Reference proteome</keyword>
<dbReference type="SUPFAM" id="SSF55681">
    <property type="entry name" value="Class II aaRS and biotin synthetases"/>
    <property type="match status" value="1"/>
</dbReference>
<reference evidence="7 8" key="1">
    <citation type="submission" date="2021-03" db="EMBL/GenBank/DDBJ databases">
        <title>Complete Genome Sequence Data of Xenorhabdus budapestensis strain C72, a Candidate Biological Control Agent, from China.</title>
        <authorList>
            <person name="LI B."/>
            <person name="WANG S."/>
            <person name="QIU D."/>
        </authorList>
    </citation>
    <scope>NUCLEOTIDE SEQUENCE [LARGE SCALE GENOMIC DNA]</scope>
    <source>
        <strain evidence="7 8">C-7-2</strain>
    </source>
</reference>
<evidence type="ECO:0000256" key="5">
    <source>
        <dbReference type="ARBA" id="ARBA00023146"/>
    </source>
</evidence>
<dbReference type="PANTHER" id="PTHR42753:SF2">
    <property type="entry name" value="PROLINE--TRNA LIGASE"/>
    <property type="match status" value="1"/>
</dbReference>
<evidence type="ECO:0000256" key="4">
    <source>
        <dbReference type="ARBA" id="ARBA00022917"/>
    </source>
</evidence>
<dbReference type="InterPro" id="IPR036621">
    <property type="entry name" value="Anticodon-bd_dom_sf"/>
</dbReference>
<dbReference type="Gene3D" id="3.40.50.800">
    <property type="entry name" value="Anticodon-binding domain"/>
    <property type="match status" value="1"/>
</dbReference>
<evidence type="ECO:0000256" key="2">
    <source>
        <dbReference type="ARBA" id="ARBA00022598"/>
    </source>
</evidence>
<proteinExistence type="predicted"/>
<evidence type="ECO:0000259" key="6">
    <source>
        <dbReference type="PROSITE" id="PS50862"/>
    </source>
</evidence>
<keyword evidence="5" id="KW-0030">Aminoacyl-tRNA synthetase</keyword>
<name>A0ABX7VI37_XENBU</name>
<dbReference type="PROSITE" id="PS50862">
    <property type="entry name" value="AA_TRNA_LIGASE_II"/>
    <property type="match status" value="1"/>
</dbReference>
<dbReference type="Gene3D" id="3.30.930.10">
    <property type="entry name" value="Bira Bifunctional Protein, Domain 2"/>
    <property type="match status" value="1"/>
</dbReference>
<organism evidence="7 8">
    <name type="scientific">Xenorhabdus budapestensis</name>
    <dbReference type="NCBI Taxonomy" id="290110"/>
    <lineage>
        <taxon>Bacteria</taxon>
        <taxon>Pseudomonadati</taxon>
        <taxon>Pseudomonadota</taxon>
        <taxon>Gammaproteobacteria</taxon>
        <taxon>Enterobacterales</taxon>
        <taxon>Morganellaceae</taxon>
        <taxon>Xenorhabdus</taxon>
    </lineage>
</organism>
<dbReference type="PANTHER" id="PTHR42753">
    <property type="entry name" value="MITOCHONDRIAL RIBOSOME PROTEIN L39/PROLYL-TRNA LIGASE FAMILY MEMBER"/>
    <property type="match status" value="1"/>
</dbReference>
<gene>
    <name evidence="7" type="ORF">HGO23_03005</name>
</gene>
<dbReference type="SUPFAM" id="SSF52954">
    <property type="entry name" value="Class II aaRS ABD-related"/>
    <property type="match status" value="1"/>
</dbReference>
<evidence type="ECO:0000313" key="8">
    <source>
        <dbReference type="Proteomes" id="UP000665047"/>
    </source>
</evidence>
<dbReference type="Pfam" id="PF03129">
    <property type="entry name" value="HGTP_anticodon"/>
    <property type="match status" value="1"/>
</dbReference>
<keyword evidence="1" id="KW-0963">Cytoplasm</keyword>
<dbReference type="InterPro" id="IPR004154">
    <property type="entry name" value="Anticodon-bd"/>
</dbReference>
<keyword evidence="3" id="KW-0547">Nucleotide-binding</keyword>